<dbReference type="Proteomes" id="UP000630887">
    <property type="component" value="Unassembled WGS sequence"/>
</dbReference>
<organism evidence="3 4">
    <name type="scientific">Catellatospora coxensis</name>
    <dbReference type="NCBI Taxonomy" id="310354"/>
    <lineage>
        <taxon>Bacteria</taxon>
        <taxon>Bacillati</taxon>
        <taxon>Actinomycetota</taxon>
        <taxon>Actinomycetes</taxon>
        <taxon>Micromonosporales</taxon>
        <taxon>Micromonosporaceae</taxon>
        <taxon>Catellatospora</taxon>
    </lineage>
</organism>
<keyword evidence="2" id="KW-1133">Transmembrane helix</keyword>
<comment type="caution">
    <text evidence="3">The sequence shown here is derived from an EMBL/GenBank/DDBJ whole genome shotgun (WGS) entry which is preliminary data.</text>
</comment>
<dbReference type="EMBL" id="BONI01000082">
    <property type="protein sequence ID" value="GIG10217.1"/>
    <property type="molecule type" value="Genomic_DNA"/>
</dbReference>
<gene>
    <name evidence="3" type="ORF">Cco03nite_69170</name>
</gene>
<evidence type="ECO:0000256" key="2">
    <source>
        <dbReference type="SAM" id="Phobius"/>
    </source>
</evidence>
<accession>A0A8J3PAU8</accession>
<proteinExistence type="predicted"/>
<dbReference type="AlphaFoldDB" id="A0A8J3PAU8"/>
<keyword evidence="1" id="KW-0175">Coiled coil</keyword>
<evidence type="ECO:0000313" key="3">
    <source>
        <dbReference type="EMBL" id="GIG10217.1"/>
    </source>
</evidence>
<keyword evidence="4" id="KW-1185">Reference proteome</keyword>
<protein>
    <recommendedName>
        <fullName evidence="5">Phage-related protein</fullName>
    </recommendedName>
</protein>
<sequence>MLILGELTTFLKLDKTPFTRGRKEAEQEFRQTGRNLEREADATSRAMATALAGQGRHGGDGFVRGADGRLRDSRGRFVSAGQEAGRAAAGGFAQLTGALGDLGGAVGSVGGSLWGLIPILSALAAGAVVAIPVIYALGGALASLPALAVGGGAAIGTLALGFDGLAEAFQKTTRAGGSAVDRAYQVARAERQVRDANREVLDSQLALNRARMAAAERLQDLNRNLASARLDEESAVLAVAEAEKDLREARRGGDRLQVRRAELAYRQAQQAVEDVRDRVGDLEQEQADAAAKGVEGSEEVTAALRRQERAVEGVADAEHALSQARKPAGGGGAAAETTKLAASAQQLVSVLKGLAPEWDSLRLGVQQRLFAGVGREVQLLADAWLPRLEVSLGKYADTFNGIFKTFSETARDPEVMDDLGIGMETVRVQIEKVGAAIAGPGVKAFAKLAAAAKPFLDVLGDKLAGAIESFATWIDDAEESGELAGFFETAAYWLGEVWDLGGDLLGLFGDFFGMWTDSENGDAATGLFDSIRNGIKDLRTWLEDPENKQNLQDFIDGFVAIGSAVMDVLGWLIETGIPAAWGALEWLDEKLSALSDTATKVKDWIVAKWNSLVSFVTGLPSKISSAASGLWSGIKEGFKSALNWIIDKWNGLSFTLPGFTAFGQNIGGGTLSTPNIPRLDVGGRILRDGLAMVHQSEVVMPAAQVRRLERGEPAVDGATGGQLVDIKVTVDTPEGGVLRVVRKTTRTQGGRTDRVLVGR</sequence>
<keyword evidence="2" id="KW-0812">Transmembrane</keyword>
<evidence type="ECO:0008006" key="5">
    <source>
        <dbReference type="Google" id="ProtNLM"/>
    </source>
</evidence>
<dbReference type="RefSeq" id="WP_203698063.1">
    <property type="nucleotide sequence ID" value="NZ_BAAALC010000003.1"/>
</dbReference>
<feature type="coiled-coil region" evidence="1">
    <location>
        <begin position="186"/>
        <end position="292"/>
    </location>
</feature>
<name>A0A8J3PAU8_9ACTN</name>
<reference evidence="3 4" key="1">
    <citation type="submission" date="2021-01" db="EMBL/GenBank/DDBJ databases">
        <title>Whole genome shotgun sequence of Catellatospora coxensis NBRC 107359.</title>
        <authorList>
            <person name="Komaki H."/>
            <person name="Tamura T."/>
        </authorList>
    </citation>
    <scope>NUCLEOTIDE SEQUENCE [LARGE SCALE GENOMIC DNA]</scope>
    <source>
        <strain evidence="3 4">NBRC 107359</strain>
    </source>
</reference>
<evidence type="ECO:0000256" key="1">
    <source>
        <dbReference type="SAM" id="Coils"/>
    </source>
</evidence>
<keyword evidence="2" id="KW-0472">Membrane</keyword>
<feature type="transmembrane region" description="Helical" evidence="2">
    <location>
        <begin position="144"/>
        <end position="162"/>
    </location>
</feature>
<feature type="transmembrane region" description="Helical" evidence="2">
    <location>
        <begin position="113"/>
        <end position="137"/>
    </location>
</feature>
<evidence type="ECO:0000313" key="4">
    <source>
        <dbReference type="Proteomes" id="UP000630887"/>
    </source>
</evidence>